<dbReference type="Pfam" id="PF13535">
    <property type="entry name" value="ATP-grasp_4"/>
    <property type="match status" value="1"/>
</dbReference>
<protein>
    <recommendedName>
        <fullName evidence="5">ATP-grasp domain-containing protein</fullName>
    </recommendedName>
</protein>
<evidence type="ECO:0000313" key="6">
    <source>
        <dbReference type="EMBL" id="CAD9724210.1"/>
    </source>
</evidence>
<dbReference type="PROSITE" id="PS50975">
    <property type="entry name" value="ATP_GRASP"/>
    <property type="match status" value="1"/>
</dbReference>
<organism evidence="6">
    <name type="scientific">Prorocentrum micans</name>
    <name type="common">Red tide dinoflagellate</name>
    <dbReference type="NCBI Taxonomy" id="2945"/>
    <lineage>
        <taxon>Eukaryota</taxon>
        <taxon>Sar</taxon>
        <taxon>Alveolata</taxon>
        <taxon>Dinophyceae</taxon>
        <taxon>Prorocentrales</taxon>
        <taxon>Prorocentraceae</taxon>
        <taxon>Prorocentrum</taxon>
    </lineage>
</organism>
<dbReference type="PANTHER" id="PTHR43585:SF2">
    <property type="entry name" value="ATP-GRASP ENZYME FSQD"/>
    <property type="match status" value="1"/>
</dbReference>
<name>A0A7S2X3X4_PROMC</name>
<dbReference type="InterPro" id="IPR052032">
    <property type="entry name" value="ATP-dep_AA_Ligase"/>
</dbReference>
<keyword evidence="2 4" id="KW-0547">Nucleotide-binding</keyword>
<dbReference type="GO" id="GO:0016874">
    <property type="term" value="F:ligase activity"/>
    <property type="evidence" value="ECO:0007669"/>
    <property type="project" value="UniProtKB-KW"/>
</dbReference>
<keyword evidence="3 4" id="KW-0067">ATP-binding</keyword>
<dbReference type="AlphaFoldDB" id="A0A7S2X3X4"/>
<keyword evidence="1" id="KW-0436">Ligase</keyword>
<reference evidence="6" key="1">
    <citation type="submission" date="2021-01" db="EMBL/GenBank/DDBJ databases">
        <authorList>
            <person name="Corre E."/>
            <person name="Pelletier E."/>
            <person name="Niang G."/>
            <person name="Scheremetjew M."/>
            <person name="Finn R."/>
            <person name="Kale V."/>
            <person name="Holt S."/>
            <person name="Cochrane G."/>
            <person name="Meng A."/>
            <person name="Brown T."/>
            <person name="Cohen L."/>
        </authorList>
    </citation>
    <scope>NUCLEOTIDE SEQUENCE</scope>
    <source>
        <strain evidence="6">CCCM 845</strain>
    </source>
</reference>
<evidence type="ECO:0000256" key="2">
    <source>
        <dbReference type="ARBA" id="ARBA00022741"/>
    </source>
</evidence>
<dbReference type="InterPro" id="IPR011761">
    <property type="entry name" value="ATP-grasp"/>
</dbReference>
<gene>
    <name evidence="6" type="ORF">PMIC02512_LOCUS1308</name>
</gene>
<evidence type="ECO:0000256" key="4">
    <source>
        <dbReference type="PROSITE-ProRule" id="PRU00409"/>
    </source>
</evidence>
<sequence length="261" mass="29086">MIIKPTVGMGSSGVYKVSTYEELETQVSRLLNDIDTNWALAQNRVGNQAPILAETFVDPVTFGDVDLVTEFDIDCTFWDGKLMYANVIDNWFPEPPYFQDRGFHAPSLTPESIQKELIDYSAAAVKAMGFERGNFHMECWYTKTGPILIECNPRVGGGSIDMTHQQIWGVSPTLNMILAFMDIPVNPPREIKPKCSYGFMLINARESGVIGEKSYVLDAETHKMVELAAPFKKAGDEVKGLDVGVPEWLAQVDFKTSAPTY</sequence>
<dbReference type="Gene3D" id="3.30.470.20">
    <property type="entry name" value="ATP-grasp fold, B domain"/>
    <property type="match status" value="1"/>
</dbReference>
<dbReference type="PANTHER" id="PTHR43585">
    <property type="entry name" value="FUMIPYRROLE BIOSYNTHESIS PROTEIN C"/>
    <property type="match status" value="1"/>
</dbReference>
<dbReference type="SUPFAM" id="SSF56059">
    <property type="entry name" value="Glutathione synthetase ATP-binding domain-like"/>
    <property type="match status" value="1"/>
</dbReference>
<evidence type="ECO:0000259" key="5">
    <source>
        <dbReference type="PROSITE" id="PS50975"/>
    </source>
</evidence>
<evidence type="ECO:0000256" key="1">
    <source>
        <dbReference type="ARBA" id="ARBA00022598"/>
    </source>
</evidence>
<dbReference type="GO" id="GO:0046872">
    <property type="term" value="F:metal ion binding"/>
    <property type="evidence" value="ECO:0007669"/>
    <property type="project" value="InterPro"/>
</dbReference>
<evidence type="ECO:0000256" key="3">
    <source>
        <dbReference type="ARBA" id="ARBA00022840"/>
    </source>
</evidence>
<proteinExistence type="predicted"/>
<dbReference type="EMBL" id="HBHN01004382">
    <property type="protein sequence ID" value="CAD9724210.1"/>
    <property type="molecule type" value="Transcribed_RNA"/>
</dbReference>
<dbReference type="GO" id="GO:0005524">
    <property type="term" value="F:ATP binding"/>
    <property type="evidence" value="ECO:0007669"/>
    <property type="project" value="UniProtKB-UniRule"/>
</dbReference>
<feature type="domain" description="ATP-grasp" evidence="5">
    <location>
        <begin position="106"/>
        <end position="181"/>
    </location>
</feature>
<accession>A0A7S2X3X4</accession>